<evidence type="ECO:0000256" key="2">
    <source>
        <dbReference type="ARBA" id="ARBA00022475"/>
    </source>
</evidence>
<evidence type="ECO:0000256" key="6">
    <source>
        <dbReference type="PIRSR" id="PIRSR005091-1"/>
    </source>
</evidence>
<dbReference type="CDD" id="cd16015">
    <property type="entry name" value="LTA_synthase"/>
    <property type="match status" value="1"/>
</dbReference>
<feature type="transmembrane region" description="Helical" evidence="9">
    <location>
        <begin position="135"/>
        <end position="155"/>
    </location>
</feature>
<dbReference type="KEGG" id="atp:ATR_0527"/>
<keyword evidence="4 9" id="KW-1133">Transmembrane helix</keyword>
<evidence type="ECO:0000313" key="12">
    <source>
        <dbReference type="EMBL" id="RXJ92924.1"/>
    </source>
</evidence>
<feature type="binding site" evidence="8">
    <location>
        <position position="497"/>
    </location>
    <ligand>
        <name>Mn(2+)</name>
        <dbReference type="ChEBI" id="CHEBI:29035"/>
    </ligand>
</feature>
<evidence type="ECO:0000259" key="10">
    <source>
        <dbReference type="Pfam" id="PF00884"/>
    </source>
</evidence>
<evidence type="ECO:0000256" key="7">
    <source>
        <dbReference type="PIRSR" id="PIRSR005091-2"/>
    </source>
</evidence>
<keyword evidence="7" id="KW-0464">Manganese</keyword>
<evidence type="ECO:0000313" key="11">
    <source>
        <dbReference type="EMBL" id="AXK48408.1"/>
    </source>
</evidence>
<protein>
    <submittedName>
        <fullName evidence="11">Sulfatase</fullName>
    </submittedName>
</protein>
<name>A0AAD0VLL7_9BACT</name>
<dbReference type="InterPro" id="IPR000917">
    <property type="entry name" value="Sulfatase_N"/>
</dbReference>
<feature type="active site" evidence="6">
    <location>
        <position position="323"/>
    </location>
</feature>
<reference evidence="11 13" key="2">
    <citation type="submission" date="2018-07" db="EMBL/GenBank/DDBJ databases">
        <title>Complete genome of the Arcobacter trophiarum type strain LMG 25534.</title>
        <authorList>
            <person name="Miller W.G."/>
            <person name="Yee E."/>
        </authorList>
    </citation>
    <scope>NUCLEOTIDE SEQUENCE [LARGE SCALE GENOMIC DNA]</scope>
    <source>
        <strain evidence="11 13">LMG 25534</strain>
    </source>
</reference>
<dbReference type="PANTHER" id="PTHR47371">
    <property type="entry name" value="LIPOTEICHOIC ACID SYNTHASE"/>
    <property type="match status" value="1"/>
</dbReference>
<keyword evidence="5 9" id="KW-0472">Membrane</keyword>
<dbReference type="InterPro" id="IPR012160">
    <property type="entry name" value="LtaS-like"/>
</dbReference>
<sequence>MRLILELSKVYILFLIIFLISRVAFYFLYNDRFNELSLNESLLTFIYGLRMDTIVISIILVIPTLFLALAPKYFSNFTSKLLKNYILGFLILTIFIECASFPFFAQYDLKPNYLFIEYLEYPKEVASLLYKEYKLQFIIVFVIIFLVARIFIKSYFINFKNVFEQSYLSRVLLLLPILLILFLGIRSSFGHRPVNISDALYSSNRVINEITKNSLHSLGYAYYSNKGSESDILKYGKMNIDEAYSYASKALGIEFQNRSRPFYREVKTKLETKKQKNLVIFIQESMGAQFTGFAGDQNLTPNLDKLAYENISFTKLFSNGTRSVRGLAALSSGTLPIAGNEVLKRNKSQKDYFTVATLLKPYGYKSSFIYGGEARFDNMKAWYLGNGFDEVIEEEDYKNPIFRSTWGVSDEDLVIKANEKFKEYSTNGENFVSVMFSSSNHIPFELPDGKIEFEKNIPKESVQNAIKYADFAIGKFFELAKQEEYYKNTVFVVVSDHNVRVYGDQIVPIDMFQIPAVIISSDITPLIYNNLTSQADILATALDLIGIDLSYPILGNSIFKDNKKEINLMLFDEIYAYRKGDKVAILVPNLPTKTFLYKDKKLVNTEKDELLEKEALALIYVLDDMYKNKAYK</sequence>
<keyword evidence="14" id="KW-1185">Reference proteome</keyword>
<dbReference type="Gene3D" id="3.30.1120.80">
    <property type="match status" value="1"/>
</dbReference>
<feature type="binding site" evidence="8">
    <location>
        <position position="284"/>
    </location>
    <ligand>
        <name>Mn(2+)</name>
        <dbReference type="ChEBI" id="CHEBI:29035"/>
    </ligand>
</feature>
<dbReference type="AlphaFoldDB" id="A0AAD0VLL7"/>
<evidence type="ECO:0000256" key="1">
    <source>
        <dbReference type="ARBA" id="ARBA00004651"/>
    </source>
</evidence>
<feature type="transmembrane region" description="Helical" evidence="9">
    <location>
        <begin position="82"/>
        <end position="105"/>
    </location>
</feature>
<dbReference type="Pfam" id="PF00884">
    <property type="entry name" value="Sulfatase"/>
    <property type="match status" value="1"/>
</dbReference>
<evidence type="ECO:0000256" key="3">
    <source>
        <dbReference type="ARBA" id="ARBA00022692"/>
    </source>
</evidence>
<gene>
    <name evidence="11" type="ORF">ATR_0527</name>
    <name evidence="12" type="ORF">CRU87_00085</name>
</gene>
<evidence type="ECO:0000256" key="4">
    <source>
        <dbReference type="ARBA" id="ARBA00022989"/>
    </source>
</evidence>
<evidence type="ECO:0000313" key="14">
    <source>
        <dbReference type="Proteomes" id="UP000289132"/>
    </source>
</evidence>
<dbReference type="Proteomes" id="UP000289132">
    <property type="component" value="Unassembled WGS sequence"/>
</dbReference>
<keyword evidence="2" id="KW-1003">Cell membrane</keyword>
<feature type="transmembrane region" description="Helical" evidence="9">
    <location>
        <begin position="167"/>
        <end position="185"/>
    </location>
</feature>
<feature type="transmembrane region" description="Helical" evidence="9">
    <location>
        <begin position="12"/>
        <end position="29"/>
    </location>
</feature>
<dbReference type="PIRSF" id="PIRSF005091">
    <property type="entry name" value="Mmb_sulf_HI1246"/>
    <property type="match status" value="1"/>
</dbReference>
<dbReference type="Proteomes" id="UP000254504">
    <property type="component" value="Chromosome"/>
</dbReference>
<dbReference type="EMBL" id="CP031367">
    <property type="protein sequence ID" value="AXK48408.1"/>
    <property type="molecule type" value="Genomic_DNA"/>
</dbReference>
<dbReference type="Gene3D" id="3.40.720.10">
    <property type="entry name" value="Alkaline Phosphatase, subunit A"/>
    <property type="match status" value="1"/>
</dbReference>
<feature type="binding site" evidence="7">
    <location>
        <position position="441"/>
    </location>
    <ligand>
        <name>substrate</name>
    </ligand>
</feature>
<evidence type="ECO:0000256" key="8">
    <source>
        <dbReference type="PIRSR" id="PIRSR005091-3"/>
    </source>
</evidence>
<evidence type="ECO:0000256" key="9">
    <source>
        <dbReference type="SAM" id="Phobius"/>
    </source>
</evidence>
<dbReference type="InterPro" id="IPR017850">
    <property type="entry name" value="Alkaline_phosphatase_core_sf"/>
</dbReference>
<reference evidence="12 14" key="1">
    <citation type="submission" date="2017-10" db="EMBL/GenBank/DDBJ databases">
        <title>Genomics of the genus Arcobacter.</title>
        <authorList>
            <person name="Perez-Cataluna A."/>
            <person name="Figueras M.J."/>
        </authorList>
    </citation>
    <scope>NUCLEOTIDE SEQUENCE [LARGE SCALE GENOMIC DNA]</scope>
    <source>
        <strain evidence="12 14">LMG 25534</strain>
    </source>
</reference>
<evidence type="ECO:0000313" key="13">
    <source>
        <dbReference type="Proteomes" id="UP000254504"/>
    </source>
</evidence>
<feature type="domain" description="Sulfatase N-terminal" evidence="10">
    <location>
        <begin position="276"/>
        <end position="547"/>
    </location>
</feature>
<organism evidence="11 13">
    <name type="scientific">Aliarcobacter trophiarum LMG 25534</name>
    <dbReference type="NCBI Taxonomy" id="1032241"/>
    <lineage>
        <taxon>Bacteria</taxon>
        <taxon>Pseudomonadati</taxon>
        <taxon>Campylobacterota</taxon>
        <taxon>Epsilonproteobacteria</taxon>
        <taxon>Campylobacterales</taxon>
        <taxon>Arcobacteraceae</taxon>
        <taxon>Aliarcobacter</taxon>
    </lineage>
</organism>
<feature type="transmembrane region" description="Helical" evidence="9">
    <location>
        <begin position="49"/>
        <end position="70"/>
    </location>
</feature>
<evidence type="ECO:0000256" key="5">
    <source>
        <dbReference type="ARBA" id="ARBA00023136"/>
    </source>
</evidence>
<feature type="binding site" evidence="8">
    <location>
        <position position="496"/>
    </location>
    <ligand>
        <name>Mn(2+)</name>
        <dbReference type="ChEBI" id="CHEBI:29035"/>
    </ligand>
</feature>
<keyword evidence="3 9" id="KW-0812">Transmembrane</keyword>
<dbReference type="PANTHER" id="PTHR47371:SF3">
    <property type="entry name" value="PHOSPHOGLYCEROL TRANSFERASE I"/>
    <property type="match status" value="1"/>
</dbReference>
<dbReference type="InterPro" id="IPR050448">
    <property type="entry name" value="OpgB/LTA_synthase_biosynth"/>
</dbReference>
<dbReference type="GO" id="GO:0005886">
    <property type="term" value="C:plasma membrane"/>
    <property type="evidence" value="ECO:0007669"/>
    <property type="project" value="UniProtKB-SubCell"/>
</dbReference>
<keyword evidence="7" id="KW-0479">Metal-binding</keyword>
<dbReference type="GO" id="GO:0046872">
    <property type="term" value="F:metal ion binding"/>
    <property type="evidence" value="ECO:0007669"/>
    <property type="project" value="UniProtKB-KW"/>
</dbReference>
<proteinExistence type="predicted"/>
<accession>A0AAD0VLL7</accession>
<comment type="subcellular location">
    <subcellularLocation>
        <location evidence="1">Cell membrane</location>
        <topology evidence="1">Multi-pass membrane protein</topology>
    </subcellularLocation>
</comment>
<dbReference type="RefSeq" id="WP_115427944.1">
    <property type="nucleotide sequence ID" value="NZ_CP031367.1"/>
</dbReference>
<dbReference type="EMBL" id="PDKD01000001">
    <property type="protein sequence ID" value="RXJ92924.1"/>
    <property type="molecule type" value="Genomic_DNA"/>
</dbReference>
<dbReference type="SUPFAM" id="SSF53649">
    <property type="entry name" value="Alkaline phosphatase-like"/>
    <property type="match status" value="1"/>
</dbReference>